<feature type="domain" description="Transposase-associated" evidence="2">
    <location>
        <begin position="5"/>
        <end position="79"/>
    </location>
</feature>
<evidence type="ECO:0000259" key="2">
    <source>
        <dbReference type="Pfam" id="PF13963"/>
    </source>
</evidence>
<dbReference type="PANTHER" id="PTHR33499">
    <property type="entry name" value="OS12G0282400 PROTEIN-RELATED"/>
    <property type="match status" value="1"/>
</dbReference>
<dbReference type="Proteomes" id="UP000734854">
    <property type="component" value="Unassembled WGS sequence"/>
</dbReference>
<keyword evidence="4" id="KW-1185">Reference proteome</keyword>
<accession>A0A8J5HPS0</accession>
<feature type="coiled-coil region" evidence="1">
    <location>
        <begin position="211"/>
        <end position="238"/>
    </location>
</feature>
<dbReference type="Pfam" id="PF13963">
    <property type="entry name" value="Transpos_assoc"/>
    <property type="match status" value="1"/>
</dbReference>
<organism evidence="3 4">
    <name type="scientific">Zingiber officinale</name>
    <name type="common">Ginger</name>
    <name type="synonym">Amomum zingiber</name>
    <dbReference type="NCBI Taxonomy" id="94328"/>
    <lineage>
        <taxon>Eukaryota</taxon>
        <taxon>Viridiplantae</taxon>
        <taxon>Streptophyta</taxon>
        <taxon>Embryophyta</taxon>
        <taxon>Tracheophyta</taxon>
        <taxon>Spermatophyta</taxon>
        <taxon>Magnoliopsida</taxon>
        <taxon>Liliopsida</taxon>
        <taxon>Zingiberales</taxon>
        <taxon>Zingiberaceae</taxon>
        <taxon>Zingiber</taxon>
    </lineage>
</organism>
<dbReference type="PANTHER" id="PTHR33499:SF40">
    <property type="entry name" value="TRANSPOSASE-ASSOCIATED DOMAIN-CONTAINING PROTEIN"/>
    <property type="match status" value="1"/>
</dbReference>
<evidence type="ECO:0000256" key="1">
    <source>
        <dbReference type="SAM" id="Coils"/>
    </source>
</evidence>
<reference evidence="3 4" key="1">
    <citation type="submission" date="2020-08" db="EMBL/GenBank/DDBJ databases">
        <title>Plant Genome Project.</title>
        <authorList>
            <person name="Zhang R.-G."/>
        </authorList>
    </citation>
    <scope>NUCLEOTIDE SEQUENCE [LARGE SCALE GENOMIC DNA]</scope>
    <source>
        <tissue evidence="3">Rhizome</tissue>
    </source>
</reference>
<evidence type="ECO:0000313" key="3">
    <source>
        <dbReference type="EMBL" id="KAG6524289.1"/>
    </source>
</evidence>
<comment type="caution">
    <text evidence="3">The sequence shown here is derived from an EMBL/GenBank/DDBJ whole genome shotgun (WGS) entry which is preliminary data.</text>
</comment>
<keyword evidence="1" id="KW-0175">Coiled coil</keyword>
<proteinExistence type="predicted"/>
<dbReference type="EMBL" id="JACMSC010000004">
    <property type="protein sequence ID" value="KAG6524289.1"/>
    <property type="molecule type" value="Genomic_DNA"/>
</dbReference>
<evidence type="ECO:0000313" key="4">
    <source>
        <dbReference type="Proteomes" id="UP000734854"/>
    </source>
</evidence>
<protein>
    <recommendedName>
        <fullName evidence="2">Transposase-associated domain-containing protein</fullName>
    </recommendedName>
</protein>
<dbReference type="InterPro" id="IPR029480">
    <property type="entry name" value="Transpos_assoc"/>
</dbReference>
<gene>
    <name evidence="3" type="ORF">ZIOFF_014195</name>
</gene>
<dbReference type="AlphaFoldDB" id="A0A8J5HPS0"/>
<name>A0A8J5HPS0_ZINOF</name>
<sequence>MTPDKKWMDLINDRLGEAYGQGIENFLDYAFERTRATNEIRCPCVKCANAHFGSREYVKMHLIVYGILQNYRFWYHHGEKPEDDLELHNSETEVDDNDYFMEDLLRDLHPHYDDSNRANINIKLCLINIYRDGQPPDFASMFFETRKKGDHIVDLDAMEKYDEICEVVREDSSLSNIQLVEKCFGPQRHDHVFGHGGGVRPKDVRGPIASKQELHHENVTLREKMNNMESEFKAFKELMLKNLPPNVQVTASASNTIEG</sequence>